<keyword evidence="7" id="KW-0539">Nucleus</keyword>
<keyword evidence="2" id="KW-0479">Metal-binding</keyword>
<evidence type="ECO:0000313" key="10">
    <source>
        <dbReference type="EMBL" id="EXJ90263.1"/>
    </source>
</evidence>
<dbReference type="SUPFAM" id="SSF57701">
    <property type="entry name" value="Zn2/Cys6 DNA-binding domain"/>
    <property type="match status" value="1"/>
</dbReference>
<dbReference type="RefSeq" id="XP_007722457.1">
    <property type="nucleotide sequence ID" value="XM_007724267.1"/>
</dbReference>
<dbReference type="SMART" id="SM00906">
    <property type="entry name" value="Fungal_trans"/>
    <property type="match status" value="1"/>
</dbReference>
<comment type="subcellular location">
    <subcellularLocation>
        <location evidence="1">Nucleus</location>
    </subcellularLocation>
</comment>
<dbReference type="InterPro" id="IPR052202">
    <property type="entry name" value="Yeast_MetPath_Reg"/>
</dbReference>
<dbReference type="Pfam" id="PF00172">
    <property type="entry name" value="Zn_clus"/>
    <property type="match status" value="1"/>
</dbReference>
<gene>
    <name evidence="10" type="ORF">A1O1_03362</name>
</gene>
<dbReference type="InterPro" id="IPR001138">
    <property type="entry name" value="Zn2Cys6_DnaBD"/>
</dbReference>
<dbReference type="GO" id="GO:0008270">
    <property type="term" value="F:zinc ion binding"/>
    <property type="evidence" value="ECO:0007669"/>
    <property type="project" value="InterPro"/>
</dbReference>
<evidence type="ECO:0000256" key="1">
    <source>
        <dbReference type="ARBA" id="ARBA00004123"/>
    </source>
</evidence>
<dbReference type="eggNOG" id="ENOG502QS9Q">
    <property type="taxonomic scope" value="Eukaryota"/>
</dbReference>
<dbReference type="AlphaFoldDB" id="W9YCK9"/>
<dbReference type="PROSITE" id="PS00463">
    <property type="entry name" value="ZN2_CY6_FUNGAL_1"/>
    <property type="match status" value="1"/>
</dbReference>
<dbReference type="GO" id="GO:0045944">
    <property type="term" value="P:positive regulation of transcription by RNA polymerase II"/>
    <property type="evidence" value="ECO:0007669"/>
    <property type="project" value="TreeGrafter"/>
</dbReference>
<dbReference type="CDD" id="cd00067">
    <property type="entry name" value="GAL4"/>
    <property type="match status" value="1"/>
</dbReference>
<feature type="compositionally biased region" description="Low complexity" evidence="8">
    <location>
        <begin position="253"/>
        <end position="272"/>
    </location>
</feature>
<dbReference type="OrthoDB" id="189997at2759"/>
<dbReference type="InterPro" id="IPR036864">
    <property type="entry name" value="Zn2-C6_fun-type_DNA-bd_sf"/>
</dbReference>
<dbReference type="Gene3D" id="4.10.240.10">
    <property type="entry name" value="Zn(2)-C6 fungal-type DNA-binding domain"/>
    <property type="match status" value="1"/>
</dbReference>
<dbReference type="GO" id="GO:0005634">
    <property type="term" value="C:nucleus"/>
    <property type="evidence" value="ECO:0007669"/>
    <property type="project" value="UniProtKB-SubCell"/>
</dbReference>
<dbReference type="EMBL" id="AMWN01000003">
    <property type="protein sequence ID" value="EXJ90263.1"/>
    <property type="molecule type" value="Genomic_DNA"/>
</dbReference>
<dbReference type="PROSITE" id="PS50048">
    <property type="entry name" value="ZN2_CY6_FUNGAL_2"/>
    <property type="match status" value="1"/>
</dbReference>
<dbReference type="GO" id="GO:0006351">
    <property type="term" value="P:DNA-templated transcription"/>
    <property type="evidence" value="ECO:0007669"/>
    <property type="project" value="InterPro"/>
</dbReference>
<feature type="region of interest" description="Disordered" evidence="8">
    <location>
        <begin position="1"/>
        <end position="46"/>
    </location>
</feature>
<evidence type="ECO:0000256" key="5">
    <source>
        <dbReference type="ARBA" id="ARBA00023125"/>
    </source>
</evidence>
<evidence type="ECO:0000256" key="7">
    <source>
        <dbReference type="ARBA" id="ARBA00023242"/>
    </source>
</evidence>
<evidence type="ECO:0000256" key="4">
    <source>
        <dbReference type="ARBA" id="ARBA00023015"/>
    </source>
</evidence>
<sequence length="782" mass="86856">METEPLGLSNGLPLAPQGRPWPSYSGAFLMEQEDDAEQEEPSRAKRPRVTLACQRCKTSKKKCDGCQPCSKCKSSHAHCEYIVPQKPMPFGKNQYIKSLESRVAELETLLSTHGMTGLSNDHWKSASPSNNNYNNHVNSNNDPSIHWEMAQSEGKSTSSSLGPDVADPDAAVLDWQDGADSVVSVLRSLSLDVNGSGYIGASSQVAMGRLFTFLGRGRRHHDPVGSVDHSHGTATTTTTATATATASSFSSRPQSFPTGPSTPSSSLSSDTLQPIDFTDVPDQVAERLFGGYLKHIATRLPVIHTVWARDVHQRRHSLTDMFEITVLHLVYATAGRFIETTGESGMFHVKRHYMSAVQTLDTILEYNDIRTVQVLMLMAIYCLRDPIGPGAWTCSRIALLIVIEHGLHRQTKALSQLTLEGELRKRLFWACYAFDRQISIPMGRPFGISDRDIDLEFPLDIDEDITEERLACLPVETGSSPTTLRSTSLTPFLLITRLRQIESDIQQTIYRVDKSGGPVSECVTDEFLARLEQWKSMIPPDTHNLKDVGDVPYDGYDFYMIFYFKCQRLLLYPLISDPNVAPRFLKECARACAGVCGAYRRLHQTLPVGYSFMAVQTVFMAGLTLAYCIWISPDDIFDLTASNGIHDCSIVLFVIAERVHSAKKYRNAFEVIRQRLIDQKISSQTHASRRPREAVVGLTEELAPSVHTFDVNMPFEVDNGGYEQFSQIITDITGEDFFAGMNRFGAQVANPTGTPRPGPGLGTAPLHGMFNPVSFWTMEDGF</sequence>
<proteinExistence type="predicted"/>
<evidence type="ECO:0000259" key="9">
    <source>
        <dbReference type="PROSITE" id="PS50048"/>
    </source>
</evidence>
<evidence type="ECO:0000313" key="11">
    <source>
        <dbReference type="Proteomes" id="UP000019484"/>
    </source>
</evidence>
<feature type="region of interest" description="Disordered" evidence="8">
    <location>
        <begin position="221"/>
        <end position="272"/>
    </location>
</feature>
<evidence type="ECO:0000256" key="8">
    <source>
        <dbReference type="SAM" id="MobiDB-lite"/>
    </source>
</evidence>
<comment type="caution">
    <text evidence="10">The sequence shown here is derived from an EMBL/GenBank/DDBJ whole genome shotgun (WGS) entry which is preliminary data.</text>
</comment>
<dbReference type="PANTHER" id="PTHR47782">
    <property type="entry name" value="ZN(II)2CYS6 TRANSCRIPTION FACTOR (EUROFUNG)-RELATED"/>
    <property type="match status" value="1"/>
</dbReference>
<keyword evidence="5" id="KW-0238">DNA-binding</keyword>
<dbReference type="GeneID" id="19158256"/>
<dbReference type="SMART" id="SM00066">
    <property type="entry name" value="GAL4"/>
    <property type="match status" value="1"/>
</dbReference>
<protein>
    <recommendedName>
        <fullName evidence="9">Zn(2)-C6 fungal-type domain-containing protein</fullName>
    </recommendedName>
</protein>
<keyword evidence="3" id="KW-0862">Zinc</keyword>
<dbReference type="CDD" id="cd12148">
    <property type="entry name" value="fungal_TF_MHR"/>
    <property type="match status" value="1"/>
</dbReference>
<organism evidence="10 11">
    <name type="scientific">Capronia coronata CBS 617.96</name>
    <dbReference type="NCBI Taxonomy" id="1182541"/>
    <lineage>
        <taxon>Eukaryota</taxon>
        <taxon>Fungi</taxon>
        <taxon>Dikarya</taxon>
        <taxon>Ascomycota</taxon>
        <taxon>Pezizomycotina</taxon>
        <taxon>Eurotiomycetes</taxon>
        <taxon>Chaetothyriomycetidae</taxon>
        <taxon>Chaetothyriales</taxon>
        <taxon>Herpotrichiellaceae</taxon>
        <taxon>Capronia</taxon>
    </lineage>
</organism>
<feature type="domain" description="Zn(2)-C6 fungal-type" evidence="9">
    <location>
        <begin position="52"/>
        <end position="81"/>
    </location>
</feature>
<reference evidence="10 11" key="1">
    <citation type="submission" date="2013-03" db="EMBL/GenBank/DDBJ databases">
        <title>The Genome Sequence of Capronia coronata CBS 617.96.</title>
        <authorList>
            <consortium name="The Broad Institute Genomics Platform"/>
            <person name="Cuomo C."/>
            <person name="de Hoog S."/>
            <person name="Gorbushina A."/>
            <person name="Walker B."/>
            <person name="Young S.K."/>
            <person name="Zeng Q."/>
            <person name="Gargeya S."/>
            <person name="Fitzgerald M."/>
            <person name="Haas B."/>
            <person name="Abouelleil A."/>
            <person name="Allen A.W."/>
            <person name="Alvarado L."/>
            <person name="Arachchi H.M."/>
            <person name="Berlin A.M."/>
            <person name="Chapman S.B."/>
            <person name="Gainer-Dewar J."/>
            <person name="Goldberg J."/>
            <person name="Griggs A."/>
            <person name="Gujja S."/>
            <person name="Hansen M."/>
            <person name="Howarth C."/>
            <person name="Imamovic A."/>
            <person name="Ireland A."/>
            <person name="Larimer J."/>
            <person name="McCowan C."/>
            <person name="Murphy C."/>
            <person name="Pearson M."/>
            <person name="Poon T.W."/>
            <person name="Priest M."/>
            <person name="Roberts A."/>
            <person name="Saif S."/>
            <person name="Shea T."/>
            <person name="Sisk P."/>
            <person name="Sykes S."/>
            <person name="Wortman J."/>
            <person name="Nusbaum C."/>
            <person name="Birren B."/>
        </authorList>
    </citation>
    <scope>NUCLEOTIDE SEQUENCE [LARGE SCALE GENOMIC DNA]</scope>
    <source>
        <strain evidence="10 11">CBS 617.96</strain>
    </source>
</reference>
<keyword evidence="11" id="KW-1185">Reference proteome</keyword>
<dbReference type="GO" id="GO:0043565">
    <property type="term" value="F:sequence-specific DNA binding"/>
    <property type="evidence" value="ECO:0007669"/>
    <property type="project" value="TreeGrafter"/>
</dbReference>
<dbReference type="Proteomes" id="UP000019484">
    <property type="component" value="Unassembled WGS sequence"/>
</dbReference>
<keyword evidence="4" id="KW-0805">Transcription regulation</keyword>
<accession>W9YCK9</accession>
<dbReference type="HOGENOM" id="CLU_012331_4_2_1"/>
<keyword evidence="6" id="KW-0804">Transcription</keyword>
<name>W9YCK9_9EURO</name>
<dbReference type="Pfam" id="PF04082">
    <property type="entry name" value="Fungal_trans"/>
    <property type="match status" value="1"/>
</dbReference>
<evidence type="ECO:0000256" key="2">
    <source>
        <dbReference type="ARBA" id="ARBA00022723"/>
    </source>
</evidence>
<dbReference type="PANTHER" id="PTHR47782:SF12">
    <property type="entry name" value="ZN(II)2CYS6 TRANSCRIPTION FACTOR (EUROFUNG)"/>
    <property type="match status" value="1"/>
</dbReference>
<dbReference type="GO" id="GO:0000981">
    <property type="term" value="F:DNA-binding transcription factor activity, RNA polymerase II-specific"/>
    <property type="evidence" value="ECO:0007669"/>
    <property type="project" value="InterPro"/>
</dbReference>
<dbReference type="CDD" id="cd14723">
    <property type="entry name" value="ZIP_Ppr1"/>
    <property type="match status" value="1"/>
</dbReference>
<dbReference type="InterPro" id="IPR007219">
    <property type="entry name" value="XnlR_reg_dom"/>
</dbReference>
<evidence type="ECO:0000256" key="6">
    <source>
        <dbReference type="ARBA" id="ARBA00023163"/>
    </source>
</evidence>
<evidence type="ECO:0000256" key="3">
    <source>
        <dbReference type="ARBA" id="ARBA00022833"/>
    </source>
</evidence>
<feature type="compositionally biased region" description="Low complexity" evidence="8">
    <location>
        <begin position="233"/>
        <end position="246"/>
    </location>
</feature>